<evidence type="ECO:0000313" key="8">
    <source>
        <dbReference type="Proteomes" id="UP000037977"/>
    </source>
</evidence>
<evidence type="ECO:0000256" key="3">
    <source>
        <dbReference type="ARBA" id="ARBA00022989"/>
    </source>
</evidence>
<evidence type="ECO:0000256" key="2">
    <source>
        <dbReference type="ARBA" id="ARBA00022692"/>
    </source>
</evidence>
<dbReference type="PROSITE" id="PS50929">
    <property type="entry name" value="ABC_TM1F"/>
    <property type="match status" value="1"/>
</dbReference>
<reference evidence="7 8" key="1">
    <citation type="submission" date="2015-07" db="EMBL/GenBank/DDBJ databases">
        <title>Genome sequencing project for genomic taxonomy and phylogenomics of Bacillus-like bacteria.</title>
        <authorList>
            <person name="Liu B."/>
            <person name="Wang J."/>
            <person name="Zhu Y."/>
            <person name="Liu G."/>
            <person name="Chen Q."/>
            <person name="Chen Z."/>
            <person name="Che J."/>
            <person name="Ge C."/>
            <person name="Shi H."/>
            <person name="Pan Z."/>
            <person name="Liu X."/>
        </authorList>
    </citation>
    <scope>NUCLEOTIDE SEQUENCE [LARGE SCALE GENOMIC DNA]</scope>
    <source>
        <strain evidence="7 8">DSM 54</strain>
    </source>
</reference>
<dbReference type="RefSeq" id="WP_053995749.1">
    <property type="nucleotide sequence ID" value="NZ_LGCI01000010.1"/>
</dbReference>
<evidence type="ECO:0000256" key="1">
    <source>
        <dbReference type="ARBA" id="ARBA00004651"/>
    </source>
</evidence>
<keyword evidence="4 5" id="KW-0472">Membrane</keyword>
<name>A0A0N1J019_9BACI</name>
<sequence>MAKHILFGFAMTVVHDAAYTVLENICLRLTSKMTKLPLGKIVNECIGKLKNLVIDQVETIELPLSPFTIFVYLFMIDWRMAMISLITLPFALLPFLVALKSLNKNYGPYYGGQ</sequence>
<evidence type="ECO:0000313" key="7">
    <source>
        <dbReference type="EMBL" id="KOY80504.1"/>
    </source>
</evidence>
<dbReference type="Proteomes" id="UP000037977">
    <property type="component" value="Unassembled WGS sequence"/>
</dbReference>
<accession>A0A0N1J019</accession>
<keyword evidence="8" id="KW-1185">Reference proteome</keyword>
<dbReference type="SUPFAM" id="SSF90123">
    <property type="entry name" value="ABC transporter transmembrane region"/>
    <property type="match status" value="1"/>
</dbReference>
<dbReference type="InterPro" id="IPR036640">
    <property type="entry name" value="ABC1_TM_sf"/>
</dbReference>
<organism evidence="7 8">
    <name type="scientific">Lysinibacillus macroides</name>
    <dbReference type="NCBI Taxonomy" id="33935"/>
    <lineage>
        <taxon>Bacteria</taxon>
        <taxon>Bacillati</taxon>
        <taxon>Bacillota</taxon>
        <taxon>Bacilli</taxon>
        <taxon>Bacillales</taxon>
        <taxon>Bacillaceae</taxon>
        <taxon>Lysinibacillus</taxon>
    </lineage>
</organism>
<comment type="subcellular location">
    <subcellularLocation>
        <location evidence="1">Cell membrane</location>
        <topology evidence="1">Multi-pass membrane protein</topology>
    </subcellularLocation>
</comment>
<keyword evidence="3 5" id="KW-1133">Transmembrane helix</keyword>
<dbReference type="InterPro" id="IPR011527">
    <property type="entry name" value="ABC1_TM_dom"/>
</dbReference>
<dbReference type="STRING" id="33935.ADM90_14895"/>
<feature type="domain" description="ABC transmembrane type-1" evidence="6">
    <location>
        <begin position="1"/>
        <end position="106"/>
    </location>
</feature>
<dbReference type="EMBL" id="LGCI01000010">
    <property type="protein sequence ID" value="KOY80504.1"/>
    <property type="molecule type" value="Genomic_DNA"/>
</dbReference>
<evidence type="ECO:0000256" key="5">
    <source>
        <dbReference type="SAM" id="Phobius"/>
    </source>
</evidence>
<dbReference type="PATRIC" id="fig|33935.3.peg.1688"/>
<dbReference type="GO" id="GO:0005886">
    <property type="term" value="C:plasma membrane"/>
    <property type="evidence" value="ECO:0007669"/>
    <property type="project" value="UniProtKB-SubCell"/>
</dbReference>
<comment type="caution">
    <text evidence="7">The sequence shown here is derived from an EMBL/GenBank/DDBJ whole genome shotgun (WGS) entry which is preliminary data.</text>
</comment>
<dbReference type="Gene3D" id="1.20.1560.10">
    <property type="entry name" value="ABC transporter type 1, transmembrane domain"/>
    <property type="match status" value="1"/>
</dbReference>
<dbReference type="GO" id="GO:0140359">
    <property type="term" value="F:ABC-type transporter activity"/>
    <property type="evidence" value="ECO:0007669"/>
    <property type="project" value="InterPro"/>
</dbReference>
<gene>
    <name evidence="7" type="ORF">ADM90_14895</name>
</gene>
<keyword evidence="2 5" id="KW-0812">Transmembrane</keyword>
<feature type="transmembrane region" description="Helical" evidence="5">
    <location>
        <begin position="80"/>
        <end position="99"/>
    </location>
</feature>
<dbReference type="GO" id="GO:0005524">
    <property type="term" value="F:ATP binding"/>
    <property type="evidence" value="ECO:0007669"/>
    <property type="project" value="InterPro"/>
</dbReference>
<dbReference type="AlphaFoldDB" id="A0A0N1J019"/>
<evidence type="ECO:0000256" key="4">
    <source>
        <dbReference type="ARBA" id="ARBA00023136"/>
    </source>
</evidence>
<protein>
    <recommendedName>
        <fullName evidence="6">ABC transmembrane type-1 domain-containing protein</fullName>
    </recommendedName>
</protein>
<evidence type="ECO:0000259" key="6">
    <source>
        <dbReference type="PROSITE" id="PS50929"/>
    </source>
</evidence>
<proteinExistence type="predicted"/>